<dbReference type="InterPro" id="IPR001676">
    <property type="entry name" value="Picornavirus_capsid"/>
</dbReference>
<dbReference type="Gene3D" id="2.60.120.20">
    <property type="match status" value="3"/>
</dbReference>
<evidence type="ECO:0000256" key="3">
    <source>
        <dbReference type="ARBA" id="ARBA00022844"/>
    </source>
</evidence>
<organism evidence="6">
    <name type="scientific">Robinvale bee virus 5</name>
    <dbReference type="NCBI Taxonomy" id="2201316"/>
    <lineage>
        <taxon>Viruses</taxon>
        <taxon>Riboviria</taxon>
        <taxon>Orthornavirae</taxon>
        <taxon>Pisuviricota</taxon>
        <taxon>Pisoniviricetes</taxon>
        <taxon>Picornavirales</taxon>
    </lineage>
</organism>
<evidence type="ECO:0000313" key="6">
    <source>
        <dbReference type="EMBL" id="AWK77874.1"/>
    </source>
</evidence>
<dbReference type="InterPro" id="IPR033703">
    <property type="entry name" value="Rhv-like"/>
</dbReference>
<dbReference type="EMBL" id="MG995715">
    <property type="protein sequence ID" value="AWK77874.1"/>
    <property type="molecule type" value="Genomic_RNA"/>
</dbReference>
<feature type="region of interest" description="Disordered" evidence="4">
    <location>
        <begin position="621"/>
        <end position="653"/>
    </location>
</feature>
<dbReference type="InterPro" id="IPR024379">
    <property type="entry name" value="Waikavirus_capsid-1"/>
</dbReference>
<feature type="domain" description="Picornavirus capsid" evidence="5">
    <location>
        <begin position="452"/>
        <end position="542"/>
    </location>
</feature>
<keyword evidence="2" id="KW-0167">Capsid protein</keyword>
<proteinExistence type="predicted"/>
<feature type="compositionally biased region" description="Polar residues" evidence="4">
    <location>
        <begin position="627"/>
        <end position="653"/>
    </location>
</feature>
<comment type="subcellular location">
    <subcellularLocation>
        <location evidence="1">Virion</location>
    </subcellularLocation>
</comment>
<evidence type="ECO:0000256" key="2">
    <source>
        <dbReference type="ARBA" id="ARBA00022561"/>
    </source>
</evidence>
<dbReference type="Pfam" id="PF12264">
    <property type="entry name" value="Waikav_capsid_1"/>
    <property type="match status" value="1"/>
</dbReference>
<evidence type="ECO:0000256" key="4">
    <source>
        <dbReference type="SAM" id="MobiDB-lite"/>
    </source>
</evidence>
<sequence>MDVLAIEKYISAEMKENNSSGIVTRNPFQHIALPPNLDVPHFISPIIQSITVSLGSLASLFICRDSLTHMEQSNETTLTQPTTQQTLNTVFLEQRKPLNESSLVTGIQHVDPSSKLSLSDPVSLATTHLFQKPILVRQVQWQTDAARDAQLLSFRIPDILTEIQSPALGLLSIHALYRTGFLIRIQVNSSPFHSGRLIAYFNPYGLSGLADGGLNYVSKTGLPHVFIDAANATVGHLEIPFLTLKDYFTTYQSDSDCRIGTFSLDVFNQLAVGTGGSPAVSVSIWLEPIATELAVPVARHDVQLQMESLLSIAEGPIKQLLSMGINGTADLLNGALGTTSRGSGKGRDRPEIPAPENMGLCYSVPNISNGTGANPSDRLALIPTLTEVDDSDTSRMTVGDEMDLKLIAKTPMLLGVKAWTDSLTPGTRLTTIPVHPMVTSRNAAGGIVFALTTYLAYICNAFKFWRGSIRYRFEVVATQHHTGRLIVAWIPNDRSTVNGYPVADTLTINSLTQYPCEIFDLALNKEFEFVVPYNSPSRYKKMPEFVHFDNLPDQVGTLAQDYTLGNLVVMIQNSLTHPGTVANSVDVNIFVSGGDDFDFRSVCPQNNSARTTISFQSGDVELEGTRSGETNGSDAKIGVSTTGVQEDNTQGPGQETHLKFLLSRYYPSSSMRQTIPAGNAVTTSISSTPVFTYPNYTDAGCTSDLLSYFSRLYRFWAGGINHMLIHSTTVNQPVYLYTNHNPDWDYDVPITTTTGLVHDMFQSASQSYPQLV</sequence>
<protein>
    <submittedName>
        <fullName evidence="6">Structural polyprotein</fullName>
    </submittedName>
</protein>
<evidence type="ECO:0000259" key="5">
    <source>
        <dbReference type="Pfam" id="PF00073"/>
    </source>
</evidence>
<dbReference type="GO" id="GO:0019028">
    <property type="term" value="C:viral capsid"/>
    <property type="evidence" value="ECO:0007669"/>
    <property type="project" value="UniProtKB-KW"/>
</dbReference>
<accession>A0A2U8JQA5</accession>
<dbReference type="GO" id="GO:0005198">
    <property type="term" value="F:structural molecule activity"/>
    <property type="evidence" value="ECO:0007669"/>
    <property type="project" value="InterPro"/>
</dbReference>
<name>A0A2U8JQA5_9VIRU</name>
<dbReference type="CDD" id="cd00205">
    <property type="entry name" value="rhv_like"/>
    <property type="match status" value="2"/>
</dbReference>
<dbReference type="InterPro" id="IPR029053">
    <property type="entry name" value="Viral_coat"/>
</dbReference>
<reference evidence="6" key="1">
    <citation type="journal article" date="2018" name="J. Gen. Virol.">
        <title>Metagenomic analysis of Varroa-free Australian honey bees (Apis mellifera) shows a diverse Picornavirales virome.</title>
        <authorList>
            <person name="Roberts J.M."/>
            <person name="Anderson D.L."/>
            <person name="Durr P.A."/>
        </authorList>
    </citation>
    <scope>NUCLEOTIDE SEQUENCE</scope>
    <source>
        <strain evidence="6">VN1-15</strain>
    </source>
</reference>
<evidence type="ECO:0000256" key="1">
    <source>
        <dbReference type="ARBA" id="ARBA00004328"/>
    </source>
</evidence>
<keyword evidence="3" id="KW-0946">Virion</keyword>
<dbReference type="SUPFAM" id="SSF88633">
    <property type="entry name" value="Positive stranded ssRNA viruses"/>
    <property type="match status" value="2"/>
</dbReference>
<reference evidence="6" key="2">
    <citation type="submission" date="2018-02" db="EMBL/GenBank/DDBJ databases">
        <authorList>
            <person name="Anderson D."/>
            <person name="Durr P."/>
        </authorList>
    </citation>
    <scope>NUCLEOTIDE SEQUENCE</scope>
    <source>
        <strain evidence="6">VN1-15</strain>
    </source>
</reference>
<dbReference type="Pfam" id="PF00073">
    <property type="entry name" value="Rhv"/>
    <property type="match status" value="1"/>
</dbReference>